<name>A0AAV4WHF3_CAEEX</name>
<keyword evidence="2" id="KW-1185">Reference proteome</keyword>
<organism evidence="1 2">
    <name type="scientific">Caerostris extrusa</name>
    <name type="common">Bark spider</name>
    <name type="synonym">Caerostris bankana</name>
    <dbReference type="NCBI Taxonomy" id="172846"/>
    <lineage>
        <taxon>Eukaryota</taxon>
        <taxon>Metazoa</taxon>
        <taxon>Ecdysozoa</taxon>
        <taxon>Arthropoda</taxon>
        <taxon>Chelicerata</taxon>
        <taxon>Arachnida</taxon>
        <taxon>Araneae</taxon>
        <taxon>Araneomorphae</taxon>
        <taxon>Entelegynae</taxon>
        <taxon>Araneoidea</taxon>
        <taxon>Araneidae</taxon>
        <taxon>Caerostris</taxon>
    </lineage>
</organism>
<dbReference type="Proteomes" id="UP001054945">
    <property type="component" value="Unassembled WGS sequence"/>
</dbReference>
<dbReference type="EMBL" id="BPLR01016099">
    <property type="protein sequence ID" value="GIY81229.1"/>
    <property type="molecule type" value="Genomic_DNA"/>
</dbReference>
<sequence>MAEADFLFIAQTTKSKSNNAGRSRKIKIEPLSVLASLQRSLSPWPRLELFCSIRYSEWEEYFLHQRDKAILFCSAIPPLLLPRTVLSTQQGLVFWNEVQQLSSIILTLKAMCNQ</sequence>
<comment type="caution">
    <text evidence="1">The sequence shown here is derived from an EMBL/GenBank/DDBJ whole genome shotgun (WGS) entry which is preliminary data.</text>
</comment>
<evidence type="ECO:0000313" key="2">
    <source>
        <dbReference type="Proteomes" id="UP001054945"/>
    </source>
</evidence>
<dbReference type="AlphaFoldDB" id="A0AAV4WHF3"/>
<evidence type="ECO:0000313" key="1">
    <source>
        <dbReference type="EMBL" id="GIY81229.1"/>
    </source>
</evidence>
<gene>
    <name evidence="1" type="ORF">CEXT_597431</name>
</gene>
<protein>
    <submittedName>
        <fullName evidence="1">Uncharacterized protein</fullName>
    </submittedName>
</protein>
<reference evidence="1 2" key="1">
    <citation type="submission" date="2021-06" db="EMBL/GenBank/DDBJ databases">
        <title>Caerostris extrusa draft genome.</title>
        <authorList>
            <person name="Kono N."/>
            <person name="Arakawa K."/>
        </authorList>
    </citation>
    <scope>NUCLEOTIDE SEQUENCE [LARGE SCALE GENOMIC DNA]</scope>
</reference>
<proteinExistence type="predicted"/>
<accession>A0AAV4WHF3</accession>